<name>A0A172ZH84_9BACL</name>
<evidence type="ECO:0000256" key="2">
    <source>
        <dbReference type="ARBA" id="ARBA00022670"/>
    </source>
</evidence>
<comment type="similarity">
    <text evidence="1 7 8">Belongs to the peptidase S8 family.</text>
</comment>
<evidence type="ECO:0000313" key="10">
    <source>
        <dbReference type="EMBL" id="ANF96996.1"/>
    </source>
</evidence>
<protein>
    <recommendedName>
        <fullName evidence="9">Peptidase S8/S53 domain-containing protein</fullName>
    </recommendedName>
</protein>
<feature type="active site" description="Charge relay system" evidence="6 7">
    <location>
        <position position="157"/>
    </location>
</feature>
<dbReference type="InterPro" id="IPR000209">
    <property type="entry name" value="Peptidase_S8/S53_dom"/>
</dbReference>
<dbReference type="SUPFAM" id="SSF52743">
    <property type="entry name" value="Subtilisin-like"/>
    <property type="match status" value="1"/>
</dbReference>
<keyword evidence="4 7" id="KW-0378">Hydrolase</keyword>
<dbReference type="Pfam" id="PF00082">
    <property type="entry name" value="Peptidase_S8"/>
    <property type="match status" value="1"/>
</dbReference>
<dbReference type="InterPro" id="IPR022398">
    <property type="entry name" value="Peptidase_S8_His-AS"/>
</dbReference>
<dbReference type="CDD" id="cd07477">
    <property type="entry name" value="Peptidases_S8_Subtilisin_subset"/>
    <property type="match status" value="1"/>
</dbReference>
<gene>
    <name evidence="10" type="ORF">AR543_13935</name>
</gene>
<dbReference type="InterPro" id="IPR023827">
    <property type="entry name" value="Peptidase_S8_Asp-AS"/>
</dbReference>
<keyword evidence="11" id="KW-1185">Reference proteome</keyword>
<dbReference type="InterPro" id="IPR034202">
    <property type="entry name" value="Subtilisin_Carlsberg-like"/>
</dbReference>
<dbReference type="PRINTS" id="PR00723">
    <property type="entry name" value="SUBTILISIN"/>
</dbReference>
<feature type="domain" description="Peptidase S8/S53" evidence="9">
    <location>
        <begin position="148"/>
        <end position="393"/>
    </location>
</feature>
<evidence type="ECO:0000313" key="11">
    <source>
        <dbReference type="Proteomes" id="UP000078148"/>
    </source>
</evidence>
<dbReference type="RefSeq" id="WP_060535107.1">
    <property type="nucleotide sequence ID" value="NZ_CP013023.1"/>
</dbReference>
<dbReference type="AlphaFoldDB" id="A0A172ZH84"/>
<dbReference type="InterPro" id="IPR050131">
    <property type="entry name" value="Peptidase_S8_subtilisin-like"/>
</dbReference>
<dbReference type="InterPro" id="IPR015500">
    <property type="entry name" value="Peptidase_S8_subtilisin-rel"/>
</dbReference>
<dbReference type="PROSITE" id="PS00138">
    <property type="entry name" value="SUBTILASE_SER"/>
    <property type="match status" value="1"/>
</dbReference>
<dbReference type="PROSITE" id="PS00136">
    <property type="entry name" value="SUBTILASE_ASP"/>
    <property type="match status" value="1"/>
</dbReference>
<feature type="active site" description="Charge relay system" evidence="6 7">
    <location>
        <position position="187"/>
    </location>
</feature>
<organism evidence="10 11">
    <name type="scientific">Paenibacillus bovis</name>
    <dbReference type="NCBI Taxonomy" id="1616788"/>
    <lineage>
        <taxon>Bacteria</taxon>
        <taxon>Bacillati</taxon>
        <taxon>Bacillota</taxon>
        <taxon>Bacilli</taxon>
        <taxon>Bacillales</taxon>
        <taxon>Paenibacillaceae</taxon>
        <taxon>Paenibacillus</taxon>
    </lineage>
</organism>
<keyword evidence="3" id="KW-0479">Metal-binding</keyword>
<dbReference type="PROSITE" id="PS51892">
    <property type="entry name" value="SUBTILASE"/>
    <property type="match status" value="1"/>
</dbReference>
<evidence type="ECO:0000259" key="9">
    <source>
        <dbReference type="Pfam" id="PF00082"/>
    </source>
</evidence>
<evidence type="ECO:0000256" key="7">
    <source>
        <dbReference type="PROSITE-ProRule" id="PRU01240"/>
    </source>
</evidence>
<dbReference type="GO" id="GO:0046872">
    <property type="term" value="F:metal ion binding"/>
    <property type="evidence" value="ECO:0007669"/>
    <property type="project" value="UniProtKB-KW"/>
</dbReference>
<dbReference type="InterPro" id="IPR023828">
    <property type="entry name" value="Peptidase_S8_Ser-AS"/>
</dbReference>
<reference evidence="11" key="1">
    <citation type="submission" date="2015-10" db="EMBL/GenBank/DDBJ databases">
        <title>Genome of Paenibacillus bovis sp. nov.</title>
        <authorList>
            <person name="Wu Z."/>
            <person name="Gao C."/>
            <person name="Liu Z."/>
            <person name="Zheng H."/>
        </authorList>
    </citation>
    <scope>NUCLEOTIDE SEQUENCE [LARGE SCALE GENOMIC DNA]</scope>
    <source>
        <strain evidence="11">BD3526</strain>
    </source>
</reference>
<evidence type="ECO:0000256" key="4">
    <source>
        <dbReference type="ARBA" id="ARBA00022801"/>
    </source>
</evidence>
<keyword evidence="2 7" id="KW-0645">Protease</keyword>
<evidence type="ECO:0000256" key="5">
    <source>
        <dbReference type="ARBA" id="ARBA00022825"/>
    </source>
</evidence>
<evidence type="ECO:0000256" key="3">
    <source>
        <dbReference type="ARBA" id="ARBA00022723"/>
    </source>
</evidence>
<keyword evidence="5 7" id="KW-0720">Serine protease</keyword>
<dbReference type="OrthoDB" id="9798386at2"/>
<dbReference type="KEGG" id="pbv:AR543_13935"/>
<dbReference type="GO" id="GO:0006508">
    <property type="term" value="P:proteolysis"/>
    <property type="evidence" value="ECO:0007669"/>
    <property type="project" value="UniProtKB-KW"/>
</dbReference>
<dbReference type="GO" id="GO:0004252">
    <property type="term" value="F:serine-type endopeptidase activity"/>
    <property type="evidence" value="ECO:0007669"/>
    <property type="project" value="UniProtKB-UniRule"/>
</dbReference>
<dbReference type="Gene3D" id="3.40.50.200">
    <property type="entry name" value="Peptidase S8/S53 domain"/>
    <property type="match status" value="1"/>
</dbReference>
<dbReference type="EMBL" id="CP013023">
    <property type="protein sequence ID" value="ANF96996.1"/>
    <property type="molecule type" value="Genomic_DNA"/>
</dbReference>
<reference evidence="10 11" key="2">
    <citation type="journal article" date="2016" name="Int. J. Syst. Evol. Microbiol.">
        <title>Paenibacillus bovis sp. nov., isolated from raw yak (Bos grunniens) milk.</title>
        <authorList>
            <person name="Gao C."/>
            <person name="Han J."/>
            <person name="Liu Z."/>
            <person name="Xu X."/>
            <person name="Hang F."/>
            <person name="Wu Z."/>
        </authorList>
    </citation>
    <scope>NUCLEOTIDE SEQUENCE [LARGE SCALE GENOMIC DNA]</scope>
    <source>
        <strain evidence="10 11">BD3526</strain>
    </source>
</reference>
<evidence type="ECO:0000256" key="1">
    <source>
        <dbReference type="ARBA" id="ARBA00011073"/>
    </source>
</evidence>
<dbReference type="PANTHER" id="PTHR43806:SF11">
    <property type="entry name" value="CEREVISIN-RELATED"/>
    <property type="match status" value="1"/>
</dbReference>
<dbReference type="InterPro" id="IPR036852">
    <property type="entry name" value="Peptidase_S8/S53_dom_sf"/>
</dbReference>
<accession>A0A172ZH84</accession>
<evidence type="ECO:0000256" key="6">
    <source>
        <dbReference type="PIRSR" id="PIRSR615500-1"/>
    </source>
</evidence>
<dbReference type="Proteomes" id="UP000078148">
    <property type="component" value="Chromosome"/>
</dbReference>
<dbReference type="PANTHER" id="PTHR43806">
    <property type="entry name" value="PEPTIDASE S8"/>
    <property type="match status" value="1"/>
</dbReference>
<dbReference type="PROSITE" id="PS00137">
    <property type="entry name" value="SUBTILASE_HIS"/>
    <property type="match status" value="1"/>
</dbReference>
<evidence type="ECO:0000256" key="8">
    <source>
        <dbReference type="RuleBase" id="RU003355"/>
    </source>
</evidence>
<sequence>MTLTIHTVFKKMILLSALTAVPLAYTLLGYSAQPLTAILASQDGTGRYLVSYSNENGKETLSRLAGTATHSHMINLDYLSMVAITLTPAQKSELSRQQGISHIEPSVKYTNAIQSNSVQSVSVTKGEQASWGYQTVDAEIGFQKQYTGKNVKVAILDTGISPHSDLKIASGISTVDYTSEYTDDNGHGTFVAGVIGALNNGKGLIGQAPDAQLYAVKILDKQGSGTTEDLAEGLNWAIQQNVDIINMSISFPQASPAVEQMLQSAHGKGILMIASAGNHGTADAAADTVEYPARSPEVMGILTVDSQLERADFSASGSEADVAAPGVSIISTANNGKYELRDGTSVSAPFVSGLAAVLKEAYPNSTNEQIRQAISSTAVDLGVPGKDNLYGYGMISYQHLFDSTSPLGK</sequence>
<feature type="active site" description="Charge relay system" evidence="6 7">
    <location>
        <position position="345"/>
    </location>
</feature>
<proteinExistence type="inferred from homology"/>
<dbReference type="STRING" id="1616788.AR543_13935"/>